<dbReference type="PANTHER" id="PTHR22726:SF1">
    <property type="entry name" value="METALLOENDOPEPTIDASE OMA1, MITOCHONDRIAL"/>
    <property type="match status" value="1"/>
</dbReference>
<keyword evidence="8" id="KW-0732">Signal</keyword>
<evidence type="ECO:0000313" key="10">
    <source>
        <dbReference type="EMBL" id="MFD0987585.1"/>
    </source>
</evidence>
<keyword evidence="2" id="KW-0645">Protease</keyword>
<proteinExistence type="predicted"/>
<evidence type="ECO:0000313" key="11">
    <source>
        <dbReference type="Proteomes" id="UP001597102"/>
    </source>
</evidence>
<evidence type="ECO:0000256" key="7">
    <source>
        <dbReference type="PROSITE-ProRule" id="PRU00339"/>
    </source>
</evidence>
<feature type="chain" id="PRO_5046361294" evidence="8">
    <location>
        <begin position="41"/>
        <end position="475"/>
    </location>
</feature>
<keyword evidence="4 10" id="KW-0378">Hydrolase</keyword>
<keyword evidence="3" id="KW-0479">Metal-binding</keyword>
<protein>
    <submittedName>
        <fullName evidence="10">M48 family metalloprotease</fullName>
        <ecNumber evidence="10">3.4.24.-</ecNumber>
    </submittedName>
</protein>
<evidence type="ECO:0000256" key="6">
    <source>
        <dbReference type="ARBA" id="ARBA00023049"/>
    </source>
</evidence>
<dbReference type="InterPro" id="IPR051156">
    <property type="entry name" value="Mito/Outer_Membr_Metalloprot"/>
</dbReference>
<dbReference type="Gene3D" id="3.30.2010.10">
    <property type="entry name" value="Metalloproteases ('zincins'), catalytic domain"/>
    <property type="match status" value="1"/>
</dbReference>
<dbReference type="PROSITE" id="PS50005">
    <property type="entry name" value="TPR"/>
    <property type="match status" value="1"/>
</dbReference>
<dbReference type="CDD" id="cd07324">
    <property type="entry name" value="M48C_Oma1-like"/>
    <property type="match status" value="1"/>
</dbReference>
<accession>A0ABW3JAX4</accession>
<dbReference type="InterPro" id="IPR019734">
    <property type="entry name" value="TPR_rpt"/>
</dbReference>
<feature type="domain" description="Peptidase M48" evidence="9">
    <location>
        <begin position="54"/>
        <end position="243"/>
    </location>
</feature>
<evidence type="ECO:0000256" key="5">
    <source>
        <dbReference type="ARBA" id="ARBA00022833"/>
    </source>
</evidence>
<feature type="repeat" description="TPR" evidence="7">
    <location>
        <begin position="325"/>
        <end position="358"/>
    </location>
</feature>
<sequence>MTAPVRTTKMSFSRWAKTAATGLLAATLVFSSAVTNAASAAGLIRDAETETLIRDYAKPILNAAGLGSQGIEIHLVNDRAFNAFVVDGHNMFIHAGTIMMADTPNQVIGVIAHESGHITGGHLARLRSQMAKAKSTALMLQLLGLAAMAAGAVAGEGNIGQAGAGIAFGGTEAMMRSVLAYRQDEESSADQAAVTFLNATQQSGKGMLQSFEYLNRKLLGVEGINPFMQSHPLPAQRLSQLRGLVTSSPYYDKKDPQELQFRHDLVRAKLVGFIEKPEVVFNKYPKSDRSFPSYYARAIATYRDKGVDAAMPLLDALVQAQPDWPYFHEIRGQFLFESGRASQAIPDLEKAVELAPEEPLIRVMLAQALLSASGPRNVDEAVKHLKFALARERSSSTGYRQLAIAYGRKAEMVPAQARRDFLARADLASAEAYFYEGQLDLAKMQAKRAKTAFIEGTPNWIQADDILAFQPPKTN</sequence>
<keyword evidence="5" id="KW-0862">Zinc</keyword>
<dbReference type="Proteomes" id="UP001597102">
    <property type="component" value="Unassembled WGS sequence"/>
</dbReference>
<evidence type="ECO:0000256" key="3">
    <source>
        <dbReference type="ARBA" id="ARBA00022723"/>
    </source>
</evidence>
<dbReference type="InterPro" id="IPR001915">
    <property type="entry name" value="Peptidase_M48"/>
</dbReference>
<dbReference type="SUPFAM" id="SSF48452">
    <property type="entry name" value="TPR-like"/>
    <property type="match status" value="1"/>
</dbReference>
<dbReference type="Pfam" id="PF01435">
    <property type="entry name" value="Peptidase_M48"/>
    <property type="match status" value="1"/>
</dbReference>
<keyword evidence="7" id="KW-0802">TPR repeat</keyword>
<evidence type="ECO:0000256" key="4">
    <source>
        <dbReference type="ARBA" id="ARBA00022801"/>
    </source>
</evidence>
<organism evidence="10 11">
    <name type="scientific">Methyloligella solikamskensis</name>
    <dbReference type="NCBI Taxonomy" id="1177756"/>
    <lineage>
        <taxon>Bacteria</taxon>
        <taxon>Pseudomonadati</taxon>
        <taxon>Pseudomonadota</taxon>
        <taxon>Alphaproteobacteria</taxon>
        <taxon>Hyphomicrobiales</taxon>
        <taxon>Hyphomicrobiaceae</taxon>
        <taxon>Methyloligella</taxon>
    </lineage>
</organism>
<keyword evidence="6 10" id="KW-0482">Metalloprotease</keyword>
<dbReference type="EC" id="3.4.24.-" evidence="10"/>
<evidence type="ECO:0000256" key="8">
    <source>
        <dbReference type="SAM" id="SignalP"/>
    </source>
</evidence>
<gene>
    <name evidence="10" type="ORF">ACFQ2F_10815</name>
</gene>
<dbReference type="RefSeq" id="WP_379089714.1">
    <property type="nucleotide sequence ID" value="NZ_JBHTJO010000001.1"/>
</dbReference>
<feature type="signal peptide" evidence="8">
    <location>
        <begin position="1"/>
        <end position="40"/>
    </location>
</feature>
<comment type="caution">
    <text evidence="10">The sequence shown here is derived from an EMBL/GenBank/DDBJ whole genome shotgun (WGS) entry which is preliminary data.</text>
</comment>
<keyword evidence="11" id="KW-1185">Reference proteome</keyword>
<comment type="cofactor">
    <cofactor evidence="1">
        <name>Zn(2+)</name>
        <dbReference type="ChEBI" id="CHEBI:29105"/>
    </cofactor>
</comment>
<dbReference type="EMBL" id="JBHTJO010000001">
    <property type="protein sequence ID" value="MFD0987585.1"/>
    <property type="molecule type" value="Genomic_DNA"/>
</dbReference>
<reference evidence="11" key="1">
    <citation type="journal article" date="2019" name="Int. J. Syst. Evol. Microbiol.">
        <title>The Global Catalogue of Microorganisms (GCM) 10K type strain sequencing project: providing services to taxonomists for standard genome sequencing and annotation.</title>
        <authorList>
            <consortium name="The Broad Institute Genomics Platform"/>
            <consortium name="The Broad Institute Genome Sequencing Center for Infectious Disease"/>
            <person name="Wu L."/>
            <person name="Ma J."/>
        </authorList>
    </citation>
    <scope>NUCLEOTIDE SEQUENCE [LARGE SCALE GENOMIC DNA]</scope>
    <source>
        <strain evidence="11">CCUG 61697</strain>
    </source>
</reference>
<dbReference type="Gene3D" id="1.25.40.10">
    <property type="entry name" value="Tetratricopeptide repeat domain"/>
    <property type="match status" value="1"/>
</dbReference>
<evidence type="ECO:0000256" key="2">
    <source>
        <dbReference type="ARBA" id="ARBA00022670"/>
    </source>
</evidence>
<evidence type="ECO:0000256" key="1">
    <source>
        <dbReference type="ARBA" id="ARBA00001947"/>
    </source>
</evidence>
<name>A0ABW3JAX4_9HYPH</name>
<dbReference type="InterPro" id="IPR011990">
    <property type="entry name" value="TPR-like_helical_dom_sf"/>
</dbReference>
<dbReference type="GO" id="GO:0008237">
    <property type="term" value="F:metallopeptidase activity"/>
    <property type="evidence" value="ECO:0007669"/>
    <property type="project" value="UniProtKB-KW"/>
</dbReference>
<evidence type="ECO:0000259" key="9">
    <source>
        <dbReference type="Pfam" id="PF01435"/>
    </source>
</evidence>
<dbReference type="PANTHER" id="PTHR22726">
    <property type="entry name" value="METALLOENDOPEPTIDASE OMA1"/>
    <property type="match status" value="1"/>
</dbReference>